<dbReference type="Pfam" id="PF00270">
    <property type="entry name" value="DEAD"/>
    <property type="match status" value="1"/>
</dbReference>
<gene>
    <name evidence="11" type="ORF">LtaPh_0800800</name>
</gene>
<comment type="caution">
    <text evidence="11">The sequence shown here is derived from an EMBL/GenBank/DDBJ whole genome shotgun (WGS) entry which is preliminary data.</text>
</comment>
<dbReference type="VEuPathDB" id="TriTrypDB:LtaPh_0800800"/>
<evidence type="ECO:0000256" key="6">
    <source>
        <dbReference type="SAM" id="Coils"/>
    </source>
</evidence>
<evidence type="ECO:0000256" key="2">
    <source>
        <dbReference type="ARBA" id="ARBA00022741"/>
    </source>
</evidence>
<dbReference type="GO" id="GO:0003676">
    <property type="term" value="F:nucleic acid binding"/>
    <property type="evidence" value="ECO:0007669"/>
    <property type="project" value="InterPro"/>
</dbReference>
<feature type="region of interest" description="Disordered" evidence="7">
    <location>
        <begin position="801"/>
        <end position="822"/>
    </location>
</feature>
<sequence>MHHNYTSDCLLPVLLCLLFPGAYMVHSYITAASVFGLHTNEPHSWYFSRAFLTSRLVFFQVWSVCGVVTASLVPTEGPPEGCKALPTCSASEAARRLVNFIIIIYFHLSVRAHLLPDTLVCSHKPMPKRVRDDGGDVGPSISANEEVKPLMDGATNGVASYESLSGPLDEDSSFSSSSAPTSSSDSDDSVDDDASTRLLLYAKVTAGARAQAERTASSTAQSDPASFLRGVGSSSRFTAAAAAEAALNHLKAELLKPVAQSTALTVVNAADESADVLAGIVARKISAPTASDAKKLRQLTYVDHSQVNYAPIRTDFYVVPPDMTNVTPEEMRELLRELDGAKVHGQDVPRPMRTWHGTGLPDRVLEVLEEHEYKCPFAVQSLGVPALMSGRDLLLTAKTGSGKTLCYALPLIRHCADQPRCEKGEGPIGLVLVPTQELAMQVFTLLDELGEAAGLRCVASYGSTSLCDNIRHAKAGCELMVATPGRLLDLLTVNGGKTMSLSRVSFAVIDEADRLFDSGFMDHVEAFLKNVRPDRVTGMISATMPKELRGAVAKHLRNPVVISVGGKPTPASNVEQQFFFFDEEVYDANNIKADMSPRLVKLLALLGEEGGDGQSLILVFTQRKEEVDELLGRLTTLGYANRVATLYSGMDPIDREFALEHFAPGKQFILVATAVAERGLDIPYLGLVINYRLPNHYEAYVHRIGRTGRAGRRGRAVSFFTRGKDDDIAPELVEGLERAEQRIPEELYEVAEKVRALRKSGDARYNSGFFRGYRDAKTQRFTDRNKKEKVREAARAAGLEQFLSSSSDTDSEALSDEDADITAVPVQSRARAASAEEAAANAMALTLHRGAQSGALTLSSAQEDRISKALAFAQKTTTAATMSADEMTAVRFQSEYPINDLPDAVRGKLQSGSFMRSIAEETETSLIRKGVYFDPRYKHSRRMKEGEKPLYFLIVGKSMEAVRAARNKLDEVKAELLSKQKKTGSVTGATL</sequence>
<dbReference type="OrthoDB" id="196131at2759"/>
<dbReference type="Gene3D" id="3.40.50.300">
    <property type="entry name" value="P-loop containing nucleotide triphosphate hydrolases"/>
    <property type="match status" value="2"/>
</dbReference>
<dbReference type="EC" id="3.6.4.13" evidence="1"/>
<dbReference type="PROSITE" id="PS51194">
    <property type="entry name" value="HELICASE_CTER"/>
    <property type="match status" value="1"/>
</dbReference>
<dbReference type="Proteomes" id="UP000419144">
    <property type="component" value="Unassembled WGS sequence"/>
</dbReference>
<proteinExistence type="predicted"/>
<organism evidence="11 12">
    <name type="scientific">Leishmania tarentolae</name>
    <name type="common">Sauroleishmania tarentolae</name>
    <dbReference type="NCBI Taxonomy" id="5689"/>
    <lineage>
        <taxon>Eukaryota</taxon>
        <taxon>Discoba</taxon>
        <taxon>Euglenozoa</taxon>
        <taxon>Kinetoplastea</taxon>
        <taxon>Metakinetoplastina</taxon>
        <taxon>Trypanosomatida</taxon>
        <taxon>Trypanosomatidae</taxon>
        <taxon>Leishmaniinae</taxon>
        <taxon>Leishmania</taxon>
        <taxon>lizard Leishmania</taxon>
    </lineage>
</organism>
<evidence type="ECO:0000256" key="3">
    <source>
        <dbReference type="ARBA" id="ARBA00022801"/>
    </source>
</evidence>
<evidence type="ECO:0000313" key="11">
    <source>
        <dbReference type="EMBL" id="GET86137.1"/>
    </source>
</evidence>
<dbReference type="InterPro" id="IPR000629">
    <property type="entry name" value="RNA-helicase_DEAD-box_CS"/>
</dbReference>
<dbReference type="EMBL" id="BLBS01000009">
    <property type="protein sequence ID" value="GET86137.1"/>
    <property type="molecule type" value="Genomic_DNA"/>
</dbReference>
<keyword evidence="4 11" id="KW-0347">Helicase</keyword>
<evidence type="ECO:0000256" key="8">
    <source>
        <dbReference type="SAM" id="SignalP"/>
    </source>
</evidence>
<dbReference type="CDD" id="cd18787">
    <property type="entry name" value="SF2_C_DEAD"/>
    <property type="match status" value="1"/>
</dbReference>
<dbReference type="InterPro" id="IPR011545">
    <property type="entry name" value="DEAD/DEAH_box_helicase_dom"/>
</dbReference>
<evidence type="ECO:0000256" key="5">
    <source>
        <dbReference type="ARBA" id="ARBA00022840"/>
    </source>
</evidence>
<dbReference type="SMART" id="SM00487">
    <property type="entry name" value="DEXDc"/>
    <property type="match status" value="1"/>
</dbReference>
<dbReference type="Pfam" id="PF00271">
    <property type="entry name" value="Helicase_C"/>
    <property type="match status" value="1"/>
</dbReference>
<evidence type="ECO:0000259" key="10">
    <source>
        <dbReference type="PROSITE" id="PS51194"/>
    </source>
</evidence>
<dbReference type="InterPro" id="IPR014001">
    <property type="entry name" value="Helicase_ATP-bd"/>
</dbReference>
<protein>
    <recommendedName>
        <fullName evidence="1">RNA helicase</fullName>
        <ecNumber evidence="1">3.6.4.13</ecNumber>
    </recommendedName>
</protein>
<name>A0A640KEH1_LEITA</name>
<evidence type="ECO:0000256" key="1">
    <source>
        <dbReference type="ARBA" id="ARBA00012552"/>
    </source>
</evidence>
<accession>A0A640KEH1</accession>
<dbReference type="SMART" id="SM00490">
    <property type="entry name" value="HELICc"/>
    <property type="match status" value="1"/>
</dbReference>
<dbReference type="GO" id="GO:0016787">
    <property type="term" value="F:hydrolase activity"/>
    <property type="evidence" value="ECO:0007669"/>
    <property type="project" value="UniProtKB-KW"/>
</dbReference>
<keyword evidence="5" id="KW-0067">ATP-binding</keyword>
<evidence type="ECO:0000256" key="4">
    <source>
        <dbReference type="ARBA" id="ARBA00022806"/>
    </source>
</evidence>
<reference evidence="11" key="1">
    <citation type="submission" date="2019-11" db="EMBL/GenBank/DDBJ databases">
        <title>Leishmania tarentolae CDS.</title>
        <authorList>
            <person name="Goto Y."/>
            <person name="Yamagishi J."/>
        </authorList>
    </citation>
    <scope>NUCLEOTIDE SEQUENCE [LARGE SCALE GENOMIC DNA]</scope>
    <source>
        <strain evidence="11">Parrot Tar II</strain>
    </source>
</reference>
<evidence type="ECO:0000259" key="9">
    <source>
        <dbReference type="PROSITE" id="PS51192"/>
    </source>
</evidence>
<feature type="chain" id="PRO_5024837893" description="RNA helicase" evidence="8">
    <location>
        <begin position="25"/>
        <end position="991"/>
    </location>
</feature>
<evidence type="ECO:0000313" key="12">
    <source>
        <dbReference type="Proteomes" id="UP000419144"/>
    </source>
</evidence>
<dbReference type="InterPro" id="IPR027417">
    <property type="entry name" value="P-loop_NTPase"/>
</dbReference>
<feature type="domain" description="Helicase ATP-binding" evidence="9">
    <location>
        <begin position="384"/>
        <end position="562"/>
    </location>
</feature>
<feature type="domain" description="Helicase C-terminal" evidence="10">
    <location>
        <begin position="598"/>
        <end position="751"/>
    </location>
</feature>
<feature type="compositionally biased region" description="Low complexity" evidence="7">
    <location>
        <begin position="173"/>
        <end position="184"/>
    </location>
</feature>
<feature type="signal peptide" evidence="8">
    <location>
        <begin position="1"/>
        <end position="24"/>
    </location>
</feature>
<dbReference type="PROSITE" id="PS51192">
    <property type="entry name" value="HELICASE_ATP_BIND_1"/>
    <property type="match status" value="1"/>
</dbReference>
<dbReference type="PANTHER" id="PTHR47958">
    <property type="entry name" value="ATP-DEPENDENT RNA HELICASE DBP3"/>
    <property type="match status" value="1"/>
</dbReference>
<evidence type="ECO:0000256" key="7">
    <source>
        <dbReference type="SAM" id="MobiDB-lite"/>
    </source>
</evidence>
<keyword evidence="8" id="KW-0732">Signal</keyword>
<feature type="region of interest" description="Disordered" evidence="7">
    <location>
        <begin position="125"/>
        <end position="192"/>
    </location>
</feature>
<dbReference type="GO" id="GO:0005524">
    <property type="term" value="F:ATP binding"/>
    <property type="evidence" value="ECO:0007669"/>
    <property type="project" value="UniProtKB-KW"/>
</dbReference>
<dbReference type="SUPFAM" id="SSF52540">
    <property type="entry name" value="P-loop containing nucleoside triphosphate hydrolases"/>
    <property type="match status" value="2"/>
</dbReference>
<feature type="coiled-coil region" evidence="6">
    <location>
        <begin position="955"/>
        <end position="982"/>
    </location>
</feature>
<feature type="compositionally biased region" description="Acidic residues" evidence="7">
    <location>
        <begin position="809"/>
        <end position="820"/>
    </location>
</feature>
<dbReference type="PROSITE" id="PS00039">
    <property type="entry name" value="DEAD_ATP_HELICASE"/>
    <property type="match status" value="1"/>
</dbReference>
<keyword evidence="2" id="KW-0547">Nucleotide-binding</keyword>
<dbReference type="InterPro" id="IPR001650">
    <property type="entry name" value="Helicase_C-like"/>
</dbReference>
<dbReference type="GO" id="GO:0003724">
    <property type="term" value="F:RNA helicase activity"/>
    <property type="evidence" value="ECO:0007669"/>
    <property type="project" value="UniProtKB-EC"/>
</dbReference>
<keyword evidence="6" id="KW-0175">Coiled coil</keyword>
<keyword evidence="3" id="KW-0378">Hydrolase</keyword>
<dbReference type="AlphaFoldDB" id="A0A640KEH1"/>
<keyword evidence="12" id="KW-1185">Reference proteome</keyword>